<protein>
    <submittedName>
        <fullName evidence="2">Uncharacterized protein</fullName>
    </submittedName>
</protein>
<reference evidence="2" key="1">
    <citation type="submission" date="2019-08" db="EMBL/GenBank/DDBJ databases">
        <authorList>
            <person name="Kucharzyk K."/>
            <person name="Murdoch R.W."/>
            <person name="Higgins S."/>
            <person name="Loffler F."/>
        </authorList>
    </citation>
    <scope>NUCLEOTIDE SEQUENCE</scope>
</reference>
<accession>A0A645HUL9</accession>
<organism evidence="2">
    <name type="scientific">bioreactor metagenome</name>
    <dbReference type="NCBI Taxonomy" id="1076179"/>
    <lineage>
        <taxon>unclassified sequences</taxon>
        <taxon>metagenomes</taxon>
        <taxon>ecological metagenomes</taxon>
    </lineage>
</organism>
<feature type="transmembrane region" description="Helical" evidence="1">
    <location>
        <begin position="42"/>
        <end position="63"/>
    </location>
</feature>
<name>A0A645HUL9_9ZZZZ</name>
<sequence>MGAYSALFWLKLFSLGASIYFTNDYKKEEYFYFYNFGLSKKILWITTIILDIFLFFALMILSYKLSVL</sequence>
<evidence type="ECO:0000256" key="1">
    <source>
        <dbReference type="SAM" id="Phobius"/>
    </source>
</evidence>
<proteinExistence type="predicted"/>
<keyword evidence="1" id="KW-0812">Transmembrane</keyword>
<feature type="transmembrane region" description="Helical" evidence="1">
    <location>
        <begin position="6"/>
        <end position="22"/>
    </location>
</feature>
<keyword evidence="1" id="KW-0472">Membrane</keyword>
<comment type="caution">
    <text evidence="2">The sequence shown here is derived from an EMBL/GenBank/DDBJ whole genome shotgun (WGS) entry which is preliminary data.</text>
</comment>
<dbReference type="AlphaFoldDB" id="A0A645HUL9"/>
<keyword evidence="1" id="KW-1133">Transmembrane helix</keyword>
<evidence type="ECO:0000313" key="2">
    <source>
        <dbReference type="EMBL" id="MPN42751.1"/>
    </source>
</evidence>
<dbReference type="EMBL" id="VSSQ01100714">
    <property type="protein sequence ID" value="MPN42751.1"/>
    <property type="molecule type" value="Genomic_DNA"/>
</dbReference>
<gene>
    <name evidence="2" type="ORF">SDC9_190308</name>
</gene>